<protein>
    <recommendedName>
        <fullName evidence="5 14">Pyruvate kinase</fullName>
        <ecNumber evidence="5 14">2.7.1.40</ecNumber>
    </recommendedName>
</protein>
<dbReference type="InterPro" id="IPR015795">
    <property type="entry name" value="Pyrv_Knase_C"/>
</dbReference>
<dbReference type="Pfam" id="PF00224">
    <property type="entry name" value="PK"/>
    <property type="match status" value="1"/>
</dbReference>
<dbReference type="Gene3D" id="3.40.1380.20">
    <property type="entry name" value="Pyruvate kinase, C-terminal domain"/>
    <property type="match status" value="1"/>
</dbReference>
<dbReference type="InterPro" id="IPR015806">
    <property type="entry name" value="Pyrv_Knase_insert_dom_sf"/>
</dbReference>
<keyword evidence="6 15" id="KW-0808">Transferase</keyword>
<organism evidence="18 19">
    <name type="scientific">Candidatus Azambacteria bacterium GW2011_GWD2_46_48</name>
    <dbReference type="NCBI Taxonomy" id="1618623"/>
    <lineage>
        <taxon>Bacteria</taxon>
        <taxon>Candidatus Azamiibacteriota</taxon>
    </lineage>
</organism>
<dbReference type="Proteomes" id="UP000034391">
    <property type="component" value="Unassembled WGS sequence"/>
</dbReference>
<keyword evidence="13 18" id="KW-0670">Pyruvate</keyword>
<dbReference type="NCBIfam" id="TIGR01064">
    <property type="entry name" value="pyruv_kin"/>
    <property type="match status" value="1"/>
</dbReference>
<dbReference type="SUPFAM" id="SSF51621">
    <property type="entry name" value="Phosphoenolpyruvate/pyruvate domain"/>
    <property type="match status" value="1"/>
</dbReference>
<name>A0A0G1QD10_9BACT</name>
<dbReference type="NCBIfam" id="NF004978">
    <property type="entry name" value="PRK06354.1"/>
    <property type="match status" value="1"/>
</dbReference>
<dbReference type="NCBIfam" id="NF004491">
    <property type="entry name" value="PRK05826.1"/>
    <property type="match status" value="1"/>
</dbReference>
<dbReference type="GO" id="GO:0016301">
    <property type="term" value="F:kinase activity"/>
    <property type="evidence" value="ECO:0007669"/>
    <property type="project" value="UniProtKB-KW"/>
</dbReference>
<dbReference type="Pfam" id="PF02887">
    <property type="entry name" value="PK_C"/>
    <property type="match status" value="1"/>
</dbReference>
<dbReference type="GO" id="GO:0000287">
    <property type="term" value="F:magnesium ion binding"/>
    <property type="evidence" value="ECO:0007669"/>
    <property type="project" value="UniProtKB-UniRule"/>
</dbReference>
<evidence type="ECO:0000256" key="13">
    <source>
        <dbReference type="ARBA" id="ARBA00023317"/>
    </source>
</evidence>
<dbReference type="PANTHER" id="PTHR11817">
    <property type="entry name" value="PYRUVATE KINASE"/>
    <property type="match status" value="1"/>
</dbReference>
<evidence type="ECO:0000256" key="12">
    <source>
        <dbReference type="ARBA" id="ARBA00023152"/>
    </source>
</evidence>
<dbReference type="Gene3D" id="2.40.33.10">
    <property type="entry name" value="PK beta-barrel domain-like"/>
    <property type="match status" value="1"/>
</dbReference>
<dbReference type="InterPro" id="IPR001697">
    <property type="entry name" value="Pyr_Knase"/>
</dbReference>
<evidence type="ECO:0000313" key="19">
    <source>
        <dbReference type="Proteomes" id="UP000034391"/>
    </source>
</evidence>
<evidence type="ECO:0000256" key="7">
    <source>
        <dbReference type="ARBA" id="ARBA00022723"/>
    </source>
</evidence>
<dbReference type="SUPFAM" id="SSF52935">
    <property type="entry name" value="PK C-terminal domain-like"/>
    <property type="match status" value="1"/>
</dbReference>
<dbReference type="GO" id="GO:0004743">
    <property type="term" value="F:pyruvate kinase activity"/>
    <property type="evidence" value="ECO:0007669"/>
    <property type="project" value="UniProtKB-UniRule"/>
</dbReference>
<evidence type="ECO:0000256" key="9">
    <source>
        <dbReference type="ARBA" id="ARBA00022777"/>
    </source>
</evidence>
<proteinExistence type="inferred from homology"/>
<dbReference type="InterPro" id="IPR015793">
    <property type="entry name" value="Pyrv_Knase_brl"/>
</dbReference>
<keyword evidence="9 15" id="KW-0418">Kinase</keyword>
<evidence type="ECO:0000256" key="2">
    <source>
        <dbReference type="ARBA" id="ARBA00001958"/>
    </source>
</evidence>
<comment type="caution">
    <text evidence="18">The sequence shown here is derived from an EMBL/GenBank/DDBJ whole genome shotgun (WGS) entry which is preliminary data.</text>
</comment>
<keyword evidence="12 15" id="KW-0324">Glycolysis</keyword>
<dbReference type="EC" id="2.7.1.40" evidence="5 14"/>
<evidence type="ECO:0000313" key="18">
    <source>
        <dbReference type="EMBL" id="KKU42921.1"/>
    </source>
</evidence>
<evidence type="ECO:0000256" key="11">
    <source>
        <dbReference type="ARBA" id="ARBA00022842"/>
    </source>
</evidence>
<dbReference type="InterPro" id="IPR040442">
    <property type="entry name" value="Pyrv_kinase-like_dom_sf"/>
</dbReference>
<comment type="cofactor">
    <cofactor evidence="2">
        <name>K(+)</name>
        <dbReference type="ChEBI" id="CHEBI:29103"/>
    </cofactor>
</comment>
<evidence type="ECO:0000256" key="3">
    <source>
        <dbReference type="ARBA" id="ARBA00004997"/>
    </source>
</evidence>
<reference evidence="18 19" key="1">
    <citation type="journal article" date="2015" name="Nature">
        <title>rRNA introns, odd ribosomes, and small enigmatic genomes across a large radiation of phyla.</title>
        <authorList>
            <person name="Brown C.T."/>
            <person name="Hug L.A."/>
            <person name="Thomas B.C."/>
            <person name="Sharon I."/>
            <person name="Castelle C.J."/>
            <person name="Singh A."/>
            <person name="Wilkins M.J."/>
            <person name="Williams K.H."/>
            <person name="Banfield J.F."/>
        </authorList>
    </citation>
    <scope>NUCLEOTIDE SEQUENCE [LARGE SCALE GENOMIC DNA]</scope>
</reference>
<feature type="domain" description="Pyruvate kinase barrel" evidence="16">
    <location>
        <begin position="1"/>
        <end position="322"/>
    </location>
</feature>
<dbReference type="GO" id="GO:0005524">
    <property type="term" value="F:ATP binding"/>
    <property type="evidence" value="ECO:0007669"/>
    <property type="project" value="UniProtKB-KW"/>
</dbReference>
<keyword evidence="8" id="KW-0547">Nucleotide-binding</keyword>
<dbReference type="InterPro" id="IPR011037">
    <property type="entry name" value="Pyrv_Knase-like_insert_dom_sf"/>
</dbReference>
<keyword evidence="7" id="KW-0479">Metal-binding</keyword>
<gene>
    <name evidence="18" type="ORF">UX56_C0002G0007</name>
</gene>
<comment type="catalytic activity">
    <reaction evidence="15">
        <text>pyruvate + ATP = phosphoenolpyruvate + ADP + H(+)</text>
        <dbReference type="Rhea" id="RHEA:18157"/>
        <dbReference type="ChEBI" id="CHEBI:15361"/>
        <dbReference type="ChEBI" id="CHEBI:15378"/>
        <dbReference type="ChEBI" id="CHEBI:30616"/>
        <dbReference type="ChEBI" id="CHEBI:58702"/>
        <dbReference type="ChEBI" id="CHEBI:456216"/>
        <dbReference type="EC" id="2.7.1.40"/>
    </reaction>
</comment>
<evidence type="ECO:0000259" key="16">
    <source>
        <dbReference type="Pfam" id="PF00224"/>
    </source>
</evidence>
<evidence type="ECO:0000256" key="8">
    <source>
        <dbReference type="ARBA" id="ARBA00022741"/>
    </source>
</evidence>
<comment type="similarity">
    <text evidence="4 15">Belongs to the pyruvate kinase family.</text>
</comment>
<dbReference type="GO" id="GO:0030955">
    <property type="term" value="F:potassium ion binding"/>
    <property type="evidence" value="ECO:0007669"/>
    <property type="project" value="UniProtKB-UniRule"/>
</dbReference>
<evidence type="ECO:0000256" key="14">
    <source>
        <dbReference type="NCBIfam" id="TIGR01064"/>
    </source>
</evidence>
<dbReference type="FunFam" id="3.20.20.60:FF:000025">
    <property type="entry name" value="Pyruvate kinase"/>
    <property type="match status" value="1"/>
</dbReference>
<evidence type="ECO:0000256" key="1">
    <source>
        <dbReference type="ARBA" id="ARBA00001946"/>
    </source>
</evidence>
<dbReference type="SUPFAM" id="SSF50800">
    <property type="entry name" value="PK beta-barrel domain-like"/>
    <property type="match status" value="1"/>
</dbReference>
<dbReference type="UniPathway" id="UPA00109">
    <property type="reaction ID" value="UER00188"/>
</dbReference>
<dbReference type="EMBL" id="LCMR01000002">
    <property type="protein sequence ID" value="KKU42921.1"/>
    <property type="molecule type" value="Genomic_DNA"/>
</dbReference>
<evidence type="ECO:0000256" key="6">
    <source>
        <dbReference type="ARBA" id="ARBA00022679"/>
    </source>
</evidence>
<keyword evidence="10" id="KW-0067">ATP-binding</keyword>
<dbReference type="InterPro" id="IPR015813">
    <property type="entry name" value="Pyrv/PenolPyrv_kinase-like_dom"/>
</dbReference>
<evidence type="ECO:0000256" key="5">
    <source>
        <dbReference type="ARBA" id="ARBA00012142"/>
    </source>
</evidence>
<evidence type="ECO:0000259" key="17">
    <source>
        <dbReference type="Pfam" id="PF02887"/>
    </source>
</evidence>
<comment type="pathway">
    <text evidence="3 15">Carbohydrate degradation; glycolysis; pyruvate from D-glyceraldehyde 3-phosphate: step 5/5.</text>
</comment>
<dbReference type="PRINTS" id="PR01050">
    <property type="entry name" value="PYRUVTKNASE"/>
</dbReference>
<dbReference type="AlphaFoldDB" id="A0A0G1QD10"/>
<feature type="domain" description="Pyruvate kinase C-terminal" evidence="17">
    <location>
        <begin position="362"/>
        <end position="468"/>
    </location>
</feature>
<sequence>MQRTKIVATIGPASDKKEIMRSLLKSGCDVFRLNFSHGNYKEFSRIIKDIRSLEKEFAKPIAILQDLQGPKIRVGEIEGTIFLKKDQLVKIAETQEDAATIPMAKSLIKNLREGNEVLITDGTIRLKVMKIKKDSAGTSVICRVLAPGAVTSHKGVNLPGVKIEARALTEKDKKDLRFGLGNGVDFVALSFVKKAGDLLAVRAIMEKRKTKTKLIAKIETLEAVENLDEIIDASDAVMVARGDLGIEISLEKISGVQKEIIKKCNAKAKPVITATQMLGSMVKNSVPTRAEVSDVANAVLDGTDAVMLSEETAIGDYPAETVRMMNKIIGEIEKSFPFGRLLPNKEEFAIADRVALSIGDGINQIVKDLDVKALIAFTESGGTGRIISAFRPAQPILTVSPYVEVLRQLSLSWGVVPIKAIALKTVDQMIHQAKDIALKSKIAKKGEKIIISAGIPFGRSGSTNLILVQAV</sequence>
<keyword evidence="11 15" id="KW-0460">Magnesium</keyword>
<dbReference type="PATRIC" id="fig|1618623.3.peg.31"/>
<accession>A0A0G1QD10</accession>
<comment type="cofactor">
    <cofactor evidence="1">
        <name>Mg(2+)</name>
        <dbReference type="ChEBI" id="CHEBI:18420"/>
    </cofactor>
</comment>
<evidence type="ECO:0000256" key="4">
    <source>
        <dbReference type="ARBA" id="ARBA00008663"/>
    </source>
</evidence>
<dbReference type="Gene3D" id="3.20.20.60">
    <property type="entry name" value="Phosphoenolpyruvate-binding domains"/>
    <property type="match status" value="1"/>
</dbReference>
<evidence type="ECO:0000256" key="10">
    <source>
        <dbReference type="ARBA" id="ARBA00022840"/>
    </source>
</evidence>
<dbReference type="InterPro" id="IPR036918">
    <property type="entry name" value="Pyrv_Knase_C_sf"/>
</dbReference>
<evidence type="ECO:0000256" key="15">
    <source>
        <dbReference type="RuleBase" id="RU000504"/>
    </source>
</evidence>